<evidence type="ECO:0000256" key="6">
    <source>
        <dbReference type="RuleBase" id="RU000609"/>
    </source>
</evidence>
<dbReference type="GO" id="GO:0009045">
    <property type="term" value="F:xylose isomerase activity"/>
    <property type="evidence" value="ECO:0007669"/>
    <property type="project" value="UniProtKB-EC"/>
</dbReference>
<dbReference type="InterPro" id="IPR036237">
    <property type="entry name" value="Xyl_isomerase-like_sf"/>
</dbReference>
<comment type="catalytic activity">
    <reaction evidence="6">
        <text>alpha-D-xylose = alpha-D-xylulofuranose</text>
        <dbReference type="Rhea" id="RHEA:22816"/>
        <dbReference type="ChEBI" id="CHEBI:28518"/>
        <dbReference type="ChEBI" id="CHEBI:188998"/>
        <dbReference type="EC" id="5.3.1.5"/>
    </reaction>
</comment>
<keyword evidence="3 6" id="KW-0479">Metal-binding</keyword>
<evidence type="ECO:0000259" key="8">
    <source>
        <dbReference type="Pfam" id="PF01261"/>
    </source>
</evidence>
<dbReference type="RefSeq" id="WP_090597843.1">
    <property type="nucleotide sequence ID" value="NZ_FNCS01000013.1"/>
</dbReference>
<evidence type="ECO:0000256" key="4">
    <source>
        <dbReference type="ARBA" id="ARBA00023235"/>
    </source>
</evidence>
<dbReference type="GO" id="GO:0005737">
    <property type="term" value="C:cytoplasm"/>
    <property type="evidence" value="ECO:0007669"/>
    <property type="project" value="UniProtKB-SubCell"/>
</dbReference>
<dbReference type="Pfam" id="PF01261">
    <property type="entry name" value="AP_endonuc_2"/>
    <property type="match status" value="1"/>
</dbReference>
<evidence type="ECO:0000256" key="2">
    <source>
        <dbReference type="ARBA" id="ARBA00022490"/>
    </source>
</evidence>
<evidence type="ECO:0000256" key="3">
    <source>
        <dbReference type="ARBA" id="ARBA00022723"/>
    </source>
</evidence>
<accession>A0A1G7YEJ3</accession>
<dbReference type="SUPFAM" id="SSF51658">
    <property type="entry name" value="Xylose isomerase-like"/>
    <property type="match status" value="1"/>
</dbReference>
<keyword evidence="6" id="KW-0859">Xylose metabolism</keyword>
<dbReference type="Gene3D" id="3.20.20.150">
    <property type="entry name" value="Divalent-metal-dependent TIM barrel enzymes"/>
    <property type="match status" value="1"/>
</dbReference>
<dbReference type="PANTHER" id="PTHR12110">
    <property type="entry name" value="HYDROXYPYRUVATE ISOMERASE"/>
    <property type="match status" value="1"/>
</dbReference>
<dbReference type="PROSITE" id="PS51415">
    <property type="entry name" value="XYLOSE_ISOMERASE"/>
    <property type="match status" value="1"/>
</dbReference>
<dbReference type="InterPro" id="IPR013022">
    <property type="entry name" value="Xyl_isomerase-like_TIM-brl"/>
</dbReference>
<dbReference type="InterPro" id="IPR001998">
    <property type="entry name" value="Xylose_isomerase"/>
</dbReference>
<evidence type="ECO:0000313" key="10">
    <source>
        <dbReference type="Proteomes" id="UP000199495"/>
    </source>
</evidence>
<evidence type="ECO:0000256" key="1">
    <source>
        <dbReference type="ARBA" id="ARBA00004496"/>
    </source>
</evidence>
<feature type="domain" description="Xylose isomerase-like TIM barrel" evidence="8">
    <location>
        <begin position="59"/>
        <end position="278"/>
    </location>
</feature>
<comment type="subcellular location">
    <subcellularLocation>
        <location evidence="1 7">Cytoplasm</location>
    </subcellularLocation>
</comment>
<dbReference type="AlphaFoldDB" id="A0A1G7YEJ3"/>
<dbReference type="InterPro" id="IPR050312">
    <property type="entry name" value="IolE/XylAMocC-like"/>
</dbReference>
<proteinExistence type="inferred from homology"/>
<dbReference type="EC" id="5.3.1.5" evidence="6"/>
<keyword evidence="10" id="KW-1185">Reference proteome</keyword>
<evidence type="ECO:0000313" key="9">
    <source>
        <dbReference type="EMBL" id="SDG94739.1"/>
    </source>
</evidence>
<sequence length="319" mass="35709">MAIRNSILLGTLGRYADRFHQFQKPRSLAERLDLATTIPRTHGVEPVYPQDLGYQGEHVDLVKASGLAVSAVNVNVKSEDKFRAGSFTNPDAGVRREATQYLKTAMDLASDLGADMITVCPLIDGWDYAFQVDFRSQWRWLVEAFSEASAYRSDVKISIEYKAYESRNRIILPSMGRTLHFCNTVGADTLGVTIDVGHALIAGETPAAEICLAHDAGRLFYIHFNDNNRGADWDMLPASVNFWETLEALFYMRELGWDGWVAYDVFTRHGADDEAIASTFQIMEDLDKIIDRIGMDQIRALRTDGTPARTFAALTRALV</sequence>
<dbReference type="GO" id="GO:0046872">
    <property type="term" value="F:metal ion binding"/>
    <property type="evidence" value="ECO:0007669"/>
    <property type="project" value="UniProtKB-KW"/>
</dbReference>
<keyword evidence="2" id="KW-0963">Cytoplasm</keyword>
<dbReference type="Proteomes" id="UP000199495">
    <property type="component" value="Unassembled WGS sequence"/>
</dbReference>
<reference evidence="9 10" key="1">
    <citation type="submission" date="2016-10" db="EMBL/GenBank/DDBJ databases">
        <authorList>
            <person name="de Groot N.N."/>
        </authorList>
    </citation>
    <scope>NUCLEOTIDE SEQUENCE [LARGE SCALE GENOMIC DNA]</scope>
    <source>
        <strain evidence="9 10">CGMCC 1.10267</strain>
    </source>
</reference>
<gene>
    <name evidence="9" type="ORF">SAMN04487974_11380</name>
</gene>
<dbReference type="PRINTS" id="PR00688">
    <property type="entry name" value="XYLOSISMRASE"/>
</dbReference>
<dbReference type="EMBL" id="FNCS01000013">
    <property type="protein sequence ID" value="SDG94739.1"/>
    <property type="molecule type" value="Genomic_DNA"/>
</dbReference>
<dbReference type="GO" id="GO:0042732">
    <property type="term" value="P:D-xylose metabolic process"/>
    <property type="evidence" value="ECO:0007669"/>
    <property type="project" value="UniProtKB-KW"/>
</dbReference>
<evidence type="ECO:0000256" key="5">
    <source>
        <dbReference type="ARBA" id="ARBA00023277"/>
    </source>
</evidence>
<dbReference type="OrthoDB" id="9801426at2"/>
<dbReference type="PANTHER" id="PTHR12110:SF41">
    <property type="entry name" value="INOSOSE DEHYDRATASE"/>
    <property type="match status" value="1"/>
</dbReference>
<keyword evidence="5 6" id="KW-0119">Carbohydrate metabolism</keyword>
<dbReference type="STRING" id="440168.SAMN04487974_11380"/>
<protein>
    <recommendedName>
        <fullName evidence="6">Xylose isomerase</fullName>
        <ecNumber evidence="6">5.3.1.5</ecNumber>
    </recommendedName>
</protein>
<keyword evidence="4 6" id="KW-0413">Isomerase</keyword>
<name>A0A1G7YEJ3_9HYPH</name>
<comment type="subunit">
    <text evidence="7">Homotetramer.</text>
</comment>
<evidence type="ECO:0000256" key="7">
    <source>
        <dbReference type="RuleBase" id="RU000610"/>
    </source>
</evidence>
<comment type="similarity">
    <text evidence="6">Belongs to the xylose isomerase family.</text>
</comment>
<organism evidence="9 10">
    <name type="scientific">Pelagibacterium luteolum</name>
    <dbReference type="NCBI Taxonomy" id="440168"/>
    <lineage>
        <taxon>Bacteria</taxon>
        <taxon>Pseudomonadati</taxon>
        <taxon>Pseudomonadota</taxon>
        <taxon>Alphaproteobacteria</taxon>
        <taxon>Hyphomicrobiales</taxon>
        <taxon>Devosiaceae</taxon>
        <taxon>Pelagibacterium</taxon>
    </lineage>
</organism>